<dbReference type="AlphaFoldDB" id="A0A1G2RLA6"/>
<dbReference type="SUPFAM" id="SSF64182">
    <property type="entry name" value="DHH phosphoesterases"/>
    <property type="match status" value="1"/>
</dbReference>
<proteinExistence type="predicted"/>
<dbReference type="STRING" id="1802461.A3B24_00370"/>
<comment type="caution">
    <text evidence="3">The sequence shown here is derived from an EMBL/GenBank/DDBJ whole genome shotgun (WGS) entry which is preliminary data.</text>
</comment>
<sequence>MAIKNLQKAALRLRQAIKKQERVILYGDTDMDGVTSVIILEEALKNLGANIVDVYFPDREKEGYGITPTALQKLKKHVPAILLVSDLGISNFKEIEEARKLGFFVMLVDHHEVLGKLPKANIIVNPRQKAETYAFREFAACGLALRLAQKLLGPRASQSVLKGLVELAALGTIADIMPREKDNVEIIEQGMKDFHKTWRPGLKAFFETGILVPSDVPGNIGSLIAMLNVRDESHRLPGAYRLLTSTNSQDARELARVLQEKSEVRRRNIREIAETIHNRVKDRSAPLLLDGGSSFEYVLLGAAASILAKEFQKPIFLYKKKGEECLGSVRSPHGYDTVKAMKSCAKLLITYGGHPVASGFRLKTENLKKFEQCLAEYFKKHHA</sequence>
<dbReference type="GO" id="GO:0003676">
    <property type="term" value="F:nucleic acid binding"/>
    <property type="evidence" value="ECO:0007669"/>
    <property type="project" value="InterPro"/>
</dbReference>
<evidence type="ECO:0000313" key="3">
    <source>
        <dbReference type="EMBL" id="OHA73630.1"/>
    </source>
</evidence>
<gene>
    <name evidence="3" type="ORF">A3B24_00370</name>
</gene>
<evidence type="ECO:0000259" key="1">
    <source>
        <dbReference type="Pfam" id="PF01368"/>
    </source>
</evidence>
<dbReference type="PANTHER" id="PTHR30255:SF2">
    <property type="entry name" value="SINGLE-STRANDED-DNA-SPECIFIC EXONUCLEASE RECJ"/>
    <property type="match status" value="1"/>
</dbReference>
<feature type="domain" description="DDH" evidence="1">
    <location>
        <begin position="22"/>
        <end position="172"/>
    </location>
</feature>
<feature type="domain" description="DHHA1" evidence="2">
    <location>
        <begin position="300"/>
        <end position="379"/>
    </location>
</feature>
<protein>
    <recommendedName>
        <fullName evidence="5">Single-stranded-DNA-specific exonuclease RecJ</fullName>
    </recommendedName>
</protein>
<dbReference type="Gene3D" id="3.10.310.30">
    <property type="match status" value="1"/>
</dbReference>
<organism evidence="3 4">
    <name type="scientific">Candidatus Wildermuthbacteria bacterium RIFCSPLOWO2_01_FULL_48_16</name>
    <dbReference type="NCBI Taxonomy" id="1802461"/>
    <lineage>
        <taxon>Bacteria</taxon>
        <taxon>Candidatus Wildermuthiibacteriota</taxon>
    </lineage>
</organism>
<dbReference type="Proteomes" id="UP000176917">
    <property type="component" value="Unassembled WGS sequence"/>
</dbReference>
<dbReference type="PANTHER" id="PTHR30255">
    <property type="entry name" value="SINGLE-STRANDED-DNA-SPECIFIC EXONUCLEASE RECJ"/>
    <property type="match status" value="1"/>
</dbReference>
<dbReference type="Pfam" id="PF01368">
    <property type="entry name" value="DHH"/>
    <property type="match status" value="1"/>
</dbReference>
<evidence type="ECO:0000259" key="2">
    <source>
        <dbReference type="Pfam" id="PF02272"/>
    </source>
</evidence>
<accession>A0A1G2RLA6</accession>
<reference evidence="3 4" key="1">
    <citation type="journal article" date="2016" name="Nat. Commun.">
        <title>Thousands of microbial genomes shed light on interconnected biogeochemical processes in an aquifer system.</title>
        <authorList>
            <person name="Anantharaman K."/>
            <person name="Brown C.T."/>
            <person name="Hug L.A."/>
            <person name="Sharon I."/>
            <person name="Castelle C.J."/>
            <person name="Probst A.J."/>
            <person name="Thomas B.C."/>
            <person name="Singh A."/>
            <person name="Wilkins M.J."/>
            <person name="Karaoz U."/>
            <person name="Brodie E.L."/>
            <person name="Williams K.H."/>
            <person name="Hubbard S.S."/>
            <person name="Banfield J.F."/>
        </authorList>
    </citation>
    <scope>NUCLEOTIDE SEQUENCE [LARGE SCALE GENOMIC DNA]</scope>
</reference>
<evidence type="ECO:0008006" key="5">
    <source>
        <dbReference type="Google" id="ProtNLM"/>
    </source>
</evidence>
<dbReference type="InterPro" id="IPR003156">
    <property type="entry name" value="DHHA1_dom"/>
</dbReference>
<dbReference type="InterPro" id="IPR001667">
    <property type="entry name" value="DDH_dom"/>
</dbReference>
<dbReference type="EMBL" id="MHUG01000010">
    <property type="protein sequence ID" value="OHA73630.1"/>
    <property type="molecule type" value="Genomic_DNA"/>
</dbReference>
<dbReference type="Pfam" id="PF02272">
    <property type="entry name" value="DHHA1"/>
    <property type="match status" value="1"/>
</dbReference>
<name>A0A1G2RLA6_9BACT</name>
<dbReference type="GO" id="GO:0004527">
    <property type="term" value="F:exonuclease activity"/>
    <property type="evidence" value="ECO:0007669"/>
    <property type="project" value="UniProtKB-KW"/>
</dbReference>
<dbReference type="InterPro" id="IPR051673">
    <property type="entry name" value="SSDNA_exonuclease_RecJ"/>
</dbReference>
<evidence type="ECO:0000313" key="4">
    <source>
        <dbReference type="Proteomes" id="UP000176917"/>
    </source>
</evidence>
<dbReference type="Gene3D" id="3.90.1640.30">
    <property type="match status" value="1"/>
</dbReference>
<dbReference type="InterPro" id="IPR038763">
    <property type="entry name" value="DHH_sf"/>
</dbReference>